<dbReference type="Pfam" id="PF10673">
    <property type="entry name" value="DUF2487"/>
    <property type="match status" value="1"/>
</dbReference>
<organism evidence="1 2">
    <name type="scientific">Paenibacillus thalictri</name>
    <dbReference type="NCBI Taxonomy" id="2527873"/>
    <lineage>
        <taxon>Bacteria</taxon>
        <taxon>Bacillati</taxon>
        <taxon>Bacillota</taxon>
        <taxon>Bacilli</taxon>
        <taxon>Bacillales</taxon>
        <taxon>Paenibacillaceae</taxon>
        <taxon>Paenibacillus</taxon>
    </lineage>
</organism>
<sequence>MKFSDIESAGWADLKPYLDTCLLPVTGINGQAAPYEVTAQLELLRDLMDCVEIPFKGRVVTYPAYHYIIEPFDAAPLEKLCGELKEKAGFRYVIVATVTAPLEADLVPSADLLIQAGEEVLKAEYSAVKSQIGVQIGQMWAAAAVHKNSV</sequence>
<comment type="caution">
    <text evidence="1">The sequence shown here is derived from an EMBL/GenBank/DDBJ whole genome shotgun (WGS) entry which is preliminary data.</text>
</comment>
<evidence type="ECO:0000313" key="1">
    <source>
        <dbReference type="EMBL" id="TBL79723.1"/>
    </source>
</evidence>
<accession>A0A4Q9DVB2</accession>
<dbReference type="Proteomes" id="UP000293142">
    <property type="component" value="Unassembled WGS sequence"/>
</dbReference>
<dbReference type="AlphaFoldDB" id="A0A4Q9DVB2"/>
<dbReference type="RefSeq" id="WP_131012967.1">
    <property type="nucleotide sequence ID" value="NZ_SIRE01000006.1"/>
</dbReference>
<dbReference type="InterPro" id="IPR019615">
    <property type="entry name" value="DUF2487"/>
</dbReference>
<evidence type="ECO:0000313" key="2">
    <source>
        <dbReference type="Proteomes" id="UP000293142"/>
    </source>
</evidence>
<reference evidence="1 2" key="1">
    <citation type="submission" date="2019-02" db="EMBL/GenBank/DDBJ databases">
        <title>Paenibacillus sp. nov., isolated from surface-sterilized tissue of Thalictrum simplex L.</title>
        <authorList>
            <person name="Tuo L."/>
        </authorList>
    </citation>
    <scope>NUCLEOTIDE SEQUENCE [LARGE SCALE GENOMIC DNA]</scope>
    <source>
        <strain evidence="1 2">N2SHLJ1</strain>
    </source>
</reference>
<proteinExistence type="predicted"/>
<protein>
    <submittedName>
        <fullName evidence="1">DUF2487 family protein</fullName>
    </submittedName>
</protein>
<gene>
    <name evidence="1" type="ORF">EYB31_08920</name>
</gene>
<name>A0A4Q9DVB2_9BACL</name>
<dbReference type="OrthoDB" id="2678750at2"/>
<keyword evidence="2" id="KW-1185">Reference proteome</keyword>
<dbReference type="EMBL" id="SIRE01000006">
    <property type="protein sequence ID" value="TBL79723.1"/>
    <property type="molecule type" value="Genomic_DNA"/>
</dbReference>